<dbReference type="Pfam" id="PF02412">
    <property type="entry name" value="TSP_3"/>
    <property type="match status" value="2"/>
</dbReference>
<keyword evidence="1 4" id="KW-0732">Signal</keyword>
<dbReference type="SUPFAM" id="SSF103647">
    <property type="entry name" value="TSP type-3 repeat"/>
    <property type="match status" value="1"/>
</dbReference>
<comment type="caution">
    <text evidence="5">The sequence shown here is derived from an EMBL/GenBank/DDBJ whole genome shotgun (WGS) entry which is preliminary data.</text>
</comment>
<dbReference type="GO" id="GO:0005509">
    <property type="term" value="F:calcium ion binding"/>
    <property type="evidence" value="ECO:0007669"/>
    <property type="project" value="InterPro"/>
</dbReference>
<dbReference type="AlphaFoldDB" id="A0A0G1H244"/>
<evidence type="ECO:0000256" key="1">
    <source>
        <dbReference type="ARBA" id="ARBA00022729"/>
    </source>
</evidence>
<dbReference type="InterPro" id="IPR028974">
    <property type="entry name" value="TSP_type-3_rpt"/>
</dbReference>
<dbReference type="STRING" id="1618647.UW30_C0015G0006"/>
<dbReference type="InterPro" id="IPR003367">
    <property type="entry name" value="Thrombospondin_3-like_rpt"/>
</dbReference>
<dbReference type="InterPro" id="IPR017897">
    <property type="entry name" value="Thrombospondin_3_rpt"/>
</dbReference>
<name>A0A0G1H244_9BACT</name>
<dbReference type="PANTHER" id="PTHR10199:SF100">
    <property type="entry name" value="THROMBOSPONDIN, ISOFORM A"/>
    <property type="match status" value="1"/>
</dbReference>
<evidence type="ECO:0000313" key="5">
    <source>
        <dbReference type="EMBL" id="KKT40935.1"/>
    </source>
</evidence>
<dbReference type="PROSITE" id="PS51234">
    <property type="entry name" value="TSP3"/>
    <property type="match status" value="1"/>
</dbReference>
<dbReference type="Gene3D" id="4.10.1080.10">
    <property type="entry name" value="TSP type-3 repeat"/>
    <property type="match status" value="1"/>
</dbReference>
<reference evidence="5 6" key="1">
    <citation type="journal article" date="2015" name="Nature">
        <title>rRNA introns, odd ribosomes, and small enigmatic genomes across a large radiation of phyla.</title>
        <authorList>
            <person name="Brown C.T."/>
            <person name="Hug L.A."/>
            <person name="Thomas B.C."/>
            <person name="Sharon I."/>
            <person name="Castelle C.J."/>
            <person name="Singh A."/>
            <person name="Wilkins M.J."/>
            <person name="Williams K.H."/>
            <person name="Banfield J.F."/>
        </authorList>
    </citation>
    <scope>NUCLEOTIDE SEQUENCE [LARGE SCALE GENOMIC DNA]</scope>
</reference>
<feature type="transmembrane region" description="Helical" evidence="3">
    <location>
        <begin position="354"/>
        <end position="373"/>
    </location>
</feature>
<feature type="signal peptide" evidence="4">
    <location>
        <begin position="1"/>
        <end position="27"/>
    </location>
</feature>
<dbReference type="GO" id="GO:0007155">
    <property type="term" value="P:cell adhesion"/>
    <property type="evidence" value="ECO:0007669"/>
    <property type="project" value="InterPro"/>
</dbReference>
<dbReference type="PANTHER" id="PTHR10199">
    <property type="entry name" value="THROMBOSPONDIN"/>
    <property type="match status" value="1"/>
</dbReference>
<dbReference type="EMBL" id="LCHU01000015">
    <property type="protein sequence ID" value="KKT40935.1"/>
    <property type="molecule type" value="Genomic_DNA"/>
</dbReference>
<organism evidence="5 6">
    <name type="scientific">Candidatus Giovannonibacteria bacterium GW2011_GWA2_44_13b</name>
    <dbReference type="NCBI Taxonomy" id="1618647"/>
    <lineage>
        <taxon>Bacteria</taxon>
        <taxon>Candidatus Giovannoniibacteriota</taxon>
    </lineage>
</organism>
<evidence type="ECO:0000256" key="2">
    <source>
        <dbReference type="ARBA" id="ARBA00022837"/>
    </source>
</evidence>
<gene>
    <name evidence="5" type="ORF">UW30_C0015G0006</name>
</gene>
<proteinExistence type="predicted"/>
<keyword evidence="2" id="KW-0106">Calcium</keyword>
<evidence type="ECO:0000256" key="3">
    <source>
        <dbReference type="SAM" id="Phobius"/>
    </source>
</evidence>
<keyword evidence="3" id="KW-0812">Transmembrane</keyword>
<feature type="chain" id="PRO_5002537422" evidence="4">
    <location>
        <begin position="28"/>
        <end position="391"/>
    </location>
</feature>
<protein>
    <submittedName>
        <fullName evidence="5">Thrombospondin type 3 repeat-containing domain protein</fullName>
    </submittedName>
</protein>
<evidence type="ECO:0000313" key="6">
    <source>
        <dbReference type="Proteomes" id="UP000034736"/>
    </source>
</evidence>
<accession>A0A0G1H244</accession>
<sequence>MKKIIYLFLCAATIIFSGISSVSAASAADDILSAFRKYKELRMSWIAPTVVEISFGEYLERFDFAVIDISDNSLIPYYFRREIFSNKIPVSVTANISQILAFRMTDENTQTYTEFNLTGGDMGVAEIVLRSQKPIVSSSLNFLLDDHVALPNFVEIRARTETGAQKIVVANSRVGSRVIDFPRTVSDEWYITFRFSQPLRISELALLQENAIKTSSNTLRFLSQPGSAYRIYFDADRSVRLTLGEAGNLASNEEVSRISNLPAMLSPIYKIADIDNDGLPDIADNCVSVANSGQKDENNNGKGDACDDFDRDGLINSLDNCPNLPNYDQKDTDGDKTGDVCDKEESRITEQYPWIPWAGIGFAGAVLIALFAFTAMAPKKEGAENINNNLK</sequence>
<evidence type="ECO:0000256" key="4">
    <source>
        <dbReference type="SAM" id="SignalP"/>
    </source>
</evidence>
<keyword evidence="3" id="KW-1133">Transmembrane helix</keyword>
<keyword evidence="3" id="KW-0472">Membrane</keyword>
<dbReference type="Proteomes" id="UP000034736">
    <property type="component" value="Unassembled WGS sequence"/>
</dbReference>